<dbReference type="AlphaFoldDB" id="W9GR81"/>
<dbReference type="Pfam" id="PF14759">
    <property type="entry name" value="Reductase_C"/>
    <property type="match status" value="1"/>
</dbReference>
<dbReference type="InterPro" id="IPR050446">
    <property type="entry name" value="FAD-oxidoreductase/Apoptosis"/>
</dbReference>
<dbReference type="Gene3D" id="3.50.50.60">
    <property type="entry name" value="FAD/NAD(P)-binding domain"/>
    <property type="match status" value="2"/>
</dbReference>
<dbReference type="EMBL" id="AWQS01000050">
    <property type="protein sequence ID" value="EWT06394.1"/>
    <property type="molecule type" value="Genomic_DNA"/>
</dbReference>
<keyword evidence="4" id="KW-0560">Oxidoreductase</keyword>
<evidence type="ECO:0000256" key="3">
    <source>
        <dbReference type="ARBA" id="ARBA00022827"/>
    </source>
</evidence>
<dbReference type="RefSeq" id="WP_034715605.1">
    <property type="nucleotide sequence ID" value="NZ_AWQS01000050.1"/>
</dbReference>
<evidence type="ECO:0000259" key="5">
    <source>
        <dbReference type="Pfam" id="PF07992"/>
    </source>
</evidence>
<comment type="caution">
    <text evidence="7">The sequence shown here is derived from an EMBL/GenBank/DDBJ whole genome shotgun (WGS) entry which is preliminary data.</text>
</comment>
<name>W9GR81_9MICO</name>
<feature type="domain" description="Reductase C-terminal" evidence="6">
    <location>
        <begin position="326"/>
        <end position="397"/>
    </location>
</feature>
<dbReference type="InterPro" id="IPR036188">
    <property type="entry name" value="FAD/NAD-bd_sf"/>
</dbReference>
<evidence type="ECO:0000256" key="2">
    <source>
        <dbReference type="ARBA" id="ARBA00022630"/>
    </source>
</evidence>
<dbReference type="Proteomes" id="UP000019494">
    <property type="component" value="Unassembled WGS sequence"/>
</dbReference>
<dbReference type="PATRIC" id="fig|584657.3.peg.1678"/>
<reference evidence="8" key="1">
    <citation type="submission" date="2013-08" db="EMBL/GenBank/DDBJ databases">
        <title>Intrasporangium oryzae NRRL B-24470.</title>
        <authorList>
            <person name="Liu H."/>
            <person name="Wang G."/>
        </authorList>
    </citation>
    <scope>NUCLEOTIDE SEQUENCE [LARGE SCALE GENOMIC DNA]</scope>
    <source>
        <strain evidence="8">Q5-1</strain>
    </source>
</reference>
<dbReference type="Pfam" id="PF07992">
    <property type="entry name" value="Pyr_redox_2"/>
    <property type="match status" value="1"/>
</dbReference>
<dbReference type="GO" id="GO:0016651">
    <property type="term" value="F:oxidoreductase activity, acting on NAD(P)H"/>
    <property type="evidence" value="ECO:0007669"/>
    <property type="project" value="TreeGrafter"/>
</dbReference>
<protein>
    <submittedName>
        <fullName evidence="7">Pyridine nucleotide-disulfide oxidoreductase</fullName>
    </submittedName>
</protein>
<evidence type="ECO:0000256" key="4">
    <source>
        <dbReference type="ARBA" id="ARBA00023002"/>
    </source>
</evidence>
<keyword evidence="2" id="KW-0285">Flavoprotein</keyword>
<dbReference type="SUPFAM" id="SSF55424">
    <property type="entry name" value="FAD/NAD-linked reductases, dimerisation (C-terminal) domain"/>
    <property type="match status" value="1"/>
</dbReference>
<dbReference type="PANTHER" id="PTHR43557">
    <property type="entry name" value="APOPTOSIS-INDUCING FACTOR 1"/>
    <property type="match status" value="1"/>
</dbReference>
<keyword evidence="3" id="KW-0274">FAD</keyword>
<dbReference type="OrthoDB" id="1145at2"/>
<feature type="domain" description="FAD/NAD(P)-binding" evidence="5">
    <location>
        <begin position="10"/>
        <end position="305"/>
    </location>
</feature>
<gene>
    <name evidence="7" type="ORF">N864_21725</name>
</gene>
<dbReference type="GO" id="GO:0005737">
    <property type="term" value="C:cytoplasm"/>
    <property type="evidence" value="ECO:0007669"/>
    <property type="project" value="TreeGrafter"/>
</dbReference>
<comment type="cofactor">
    <cofactor evidence="1">
        <name>FAD</name>
        <dbReference type="ChEBI" id="CHEBI:57692"/>
    </cofactor>
</comment>
<dbReference type="PRINTS" id="PR00368">
    <property type="entry name" value="FADPNR"/>
</dbReference>
<dbReference type="InterPro" id="IPR028202">
    <property type="entry name" value="Reductase_C"/>
</dbReference>
<keyword evidence="8" id="KW-1185">Reference proteome</keyword>
<dbReference type="PANTHER" id="PTHR43557:SF2">
    <property type="entry name" value="RIESKE DOMAIN-CONTAINING PROTEIN-RELATED"/>
    <property type="match status" value="1"/>
</dbReference>
<proteinExistence type="predicted"/>
<evidence type="ECO:0000313" key="7">
    <source>
        <dbReference type="EMBL" id="EWT06394.1"/>
    </source>
</evidence>
<evidence type="ECO:0000259" key="6">
    <source>
        <dbReference type="Pfam" id="PF14759"/>
    </source>
</evidence>
<evidence type="ECO:0000313" key="8">
    <source>
        <dbReference type="Proteomes" id="UP000019494"/>
    </source>
</evidence>
<dbReference type="PRINTS" id="PR00411">
    <property type="entry name" value="PNDRDTASEI"/>
</dbReference>
<dbReference type="SUPFAM" id="SSF51905">
    <property type="entry name" value="FAD/NAD(P)-binding domain"/>
    <property type="match status" value="2"/>
</dbReference>
<evidence type="ECO:0000256" key="1">
    <source>
        <dbReference type="ARBA" id="ARBA00001974"/>
    </source>
</evidence>
<sequence length="415" mass="43851">MSRLSGAPRRIVVVGASLAGVRAVETARRLGHRGPLTLIGAEEHLPYDRPPLSKEFIGGSVVTGPPHLMDQRQLIDGLGVTVRLGAAATALDVDQQVVEVDDMPVAYDALLIATGAQARTLPGTEGLGGVHTLRTLDDAAAIRAALDTGARTVVIGAGFIGSEVASAARRRGLPVTIVEAQATPLVRAVGEQAGRALAALHVRHGTDLRCGVGVAGLVGHERVEGVALTDGTVLPADLVVVGIGAAPVTAWLESSTLALDDGVVCDETLAAAPGVWAAGDVARWHHPDLGVALRLEHWTNAGDQASHAARNMLEPANATGYRHVPYFWSDWYRQRIQFAGLPDGHPQIVHGDWESDAFTALFRQGDRLTGALTLNRRGDIMKYRALISRGGSWDEARELAARRNAMTRSTPVRVA</sequence>
<dbReference type="InterPro" id="IPR016156">
    <property type="entry name" value="FAD/NAD-linked_Rdtase_dimer_sf"/>
</dbReference>
<dbReference type="Gene3D" id="3.30.390.30">
    <property type="match status" value="1"/>
</dbReference>
<accession>W9GR81</accession>
<organism evidence="7 8">
    <name type="scientific">Intrasporangium chromatireducens Q5-1</name>
    <dbReference type="NCBI Taxonomy" id="584657"/>
    <lineage>
        <taxon>Bacteria</taxon>
        <taxon>Bacillati</taxon>
        <taxon>Actinomycetota</taxon>
        <taxon>Actinomycetes</taxon>
        <taxon>Micrococcales</taxon>
        <taxon>Intrasporangiaceae</taxon>
        <taxon>Intrasporangium</taxon>
    </lineage>
</organism>
<dbReference type="InterPro" id="IPR023753">
    <property type="entry name" value="FAD/NAD-binding_dom"/>
</dbReference>